<sequence length="258" mass="27869">MSDRPAHGWLSLAIATCPVSTLAPSATPKGREVPRSAGALRDYLAGRLAARCALQQAVPQVCPVSTQIGNDPKGAPYFLDHRAFLTITHDSGIGASAVSVEAVCGIDIERWQIFEEIELCAWGYPSPFIKSLAAQQRAPTSWIKCALWVATEALGKSLGSGIGIIPHTLQISSLERSPWAWQAHFTHFPHAVAYVWLTGSYMTGVLMHGYRLADPQELGDWLNAAFIRSSTLESGASCCAALLRHQSVELAPTPWLLP</sequence>
<dbReference type="InterPro" id="IPR037143">
    <property type="entry name" value="4-PPantetheinyl_Trfase_dom_sf"/>
</dbReference>
<accession>A0A3G7U5B1</accession>
<name>A0A3G7U5B1_9PSED</name>
<reference evidence="1 2" key="1">
    <citation type="submission" date="2018-03" db="EMBL/GenBank/DDBJ databases">
        <title>Diversity of phytobeneficial traits revealed by whole-genome analysis of worldwide-isolated phenazine-producing Pseudomonas spp.</title>
        <authorList>
            <person name="Biessy A."/>
            <person name="Novinscak A."/>
            <person name="Blom J."/>
            <person name="Leger G."/>
            <person name="Thomashow L.S."/>
            <person name="Cazorla F.M."/>
            <person name="Josic D."/>
            <person name="Filion M."/>
        </authorList>
    </citation>
    <scope>NUCLEOTIDE SEQUENCE [LARGE SCALE GENOMIC DNA]</scope>
    <source>
        <strain evidence="1 2">30B</strain>
    </source>
</reference>
<organism evidence="1 2">
    <name type="scientific">Pseudomonas synxantha</name>
    <dbReference type="NCBI Taxonomy" id="47883"/>
    <lineage>
        <taxon>Bacteria</taxon>
        <taxon>Pseudomonadati</taxon>
        <taxon>Pseudomonadota</taxon>
        <taxon>Gammaproteobacteria</taxon>
        <taxon>Pseudomonadales</taxon>
        <taxon>Pseudomonadaceae</taxon>
        <taxon>Pseudomonas</taxon>
    </lineage>
</organism>
<protein>
    <submittedName>
        <fullName evidence="1">Uncharacterized protein</fullName>
    </submittedName>
</protein>
<gene>
    <name evidence="1" type="ORF">C4K03_2398</name>
</gene>
<dbReference type="GO" id="GO:0008897">
    <property type="term" value="F:holo-[acyl-carrier-protein] synthase activity"/>
    <property type="evidence" value="ECO:0007669"/>
    <property type="project" value="InterPro"/>
</dbReference>
<dbReference type="EMBL" id="CP027754">
    <property type="protein sequence ID" value="AZE54553.1"/>
    <property type="molecule type" value="Genomic_DNA"/>
</dbReference>
<dbReference type="Proteomes" id="UP000268696">
    <property type="component" value="Chromosome"/>
</dbReference>
<dbReference type="SUPFAM" id="SSF56214">
    <property type="entry name" value="4'-phosphopantetheinyl transferase"/>
    <property type="match status" value="2"/>
</dbReference>
<evidence type="ECO:0000313" key="2">
    <source>
        <dbReference type="Proteomes" id="UP000268696"/>
    </source>
</evidence>
<dbReference type="Gene3D" id="3.90.470.20">
    <property type="entry name" value="4'-phosphopantetheinyl transferase domain"/>
    <property type="match status" value="1"/>
</dbReference>
<dbReference type="GO" id="GO:0000287">
    <property type="term" value="F:magnesium ion binding"/>
    <property type="evidence" value="ECO:0007669"/>
    <property type="project" value="InterPro"/>
</dbReference>
<dbReference type="AlphaFoldDB" id="A0A3G7U5B1"/>
<proteinExistence type="predicted"/>
<evidence type="ECO:0000313" key="1">
    <source>
        <dbReference type="EMBL" id="AZE54553.1"/>
    </source>
</evidence>